<dbReference type="EMBL" id="SJPJ01000001">
    <property type="protein sequence ID" value="TWT82381.1"/>
    <property type="molecule type" value="Genomic_DNA"/>
</dbReference>
<dbReference type="InterPro" id="IPR050377">
    <property type="entry name" value="Radical_SAM_PqqE_MftC-like"/>
</dbReference>
<evidence type="ECO:0000313" key="1">
    <source>
        <dbReference type="EMBL" id="TWT82381.1"/>
    </source>
</evidence>
<dbReference type="AlphaFoldDB" id="A0A5C5Z6D8"/>
<keyword evidence="2" id="KW-1185">Reference proteome</keyword>
<dbReference type="SUPFAM" id="SSF102114">
    <property type="entry name" value="Radical SAM enzymes"/>
    <property type="match status" value="1"/>
</dbReference>
<dbReference type="RefSeq" id="WP_419194513.1">
    <property type="nucleotide sequence ID" value="NZ_SJPJ01000001.1"/>
</dbReference>
<dbReference type="Gene3D" id="3.20.20.70">
    <property type="entry name" value="Aldolase class I"/>
    <property type="match status" value="1"/>
</dbReference>
<dbReference type="PANTHER" id="PTHR11228">
    <property type="entry name" value="RADICAL SAM DOMAIN PROTEIN"/>
    <property type="match status" value="1"/>
</dbReference>
<organism evidence="1 2">
    <name type="scientific">Novipirellula herctigrandis</name>
    <dbReference type="NCBI Taxonomy" id="2527986"/>
    <lineage>
        <taxon>Bacteria</taxon>
        <taxon>Pseudomonadati</taxon>
        <taxon>Planctomycetota</taxon>
        <taxon>Planctomycetia</taxon>
        <taxon>Pirellulales</taxon>
        <taxon>Pirellulaceae</taxon>
        <taxon>Novipirellula</taxon>
    </lineage>
</organism>
<dbReference type="Proteomes" id="UP000315010">
    <property type="component" value="Unassembled WGS sequence"/>
</dbReference>
<proteinExistence type="predicted"/>
<dbReference type="PANTHER" id="PTHR11228:SF34">
    <property type="entry name" value="TUNGSTEN-CONTAINING ALDEHYDE FERREDOXIN OXIDOREDUCTASE COFACTOR MODIFYING PROTEIN"/>
    <property type="match status" value="1"/>
</dbReference>
<dbReference type="InterPro" id="IPR058240">
    <property type="entry name" value="rSAM_sf"/>
</dbReference>
<name>A0A5C5Z6D8_9BACT</name>
<dbReference type="InterPro" id="IPR013785">
    <property type="entry name" value="Aldolase_TIM"/>
</dbReference>
<sequence>MIAPAPVASRMRARRSFDNSPMLVFYEITQACDLVCLHCRACAKPERDPAELNTAEAKLMFEQLAQFPEPPMLILTGGDPPIFKNLRDSDLLEGNLFAEEPDCCYIPPAKK</sequence>
<evidence type="ECO:0000313" key="2">
    <source>
        <dbReference type="Proteomes" id="UP000315010"/>
    </source>
</evidence>
<reference evidence="1 2" key="1">
    <citation type="submission" date="2019-02" db="EMBL/GenBank/DDBJ databases">
        <title>Deep-cultivation of Planctomycetes and their phenomic and genomic characterization uncovers novel biology.</title>
        <authorList>
            <person name="Wiegand S."/>
            <person name="Jogler M."/>
            <person name="Boedeker C."/>
            <person name="Pinto D."/>
            <person name="Vollmers J."/>
            <person name="Rivas-Marin E."/>
            <person name="Kohn T."/>
            <person name="Peeters S.H."/>
            <person name="Heuer A."/>
            <person name="Rast P."/>
            <person name="Oberbeckmann S."/>
            <person name="Bunk B."/>
            <person name="Jeske O."/>
            <person name="Meyerdierks A."/>
            <person name="Storesund J.E."/>
            <person name="Kallscheuer N."/>
            <person name="Luecker S."/>
            <person name="Lage O.M."/>
            <person name="Pohl T."/>
            <person name="Merkel B.J."/>
            <person name="Hornburger P."/>
            <person name="Mueller R.-W."/>
            <person name="Bruemmer F."/>
            <person name="Labrenz M."/>
            <person name="Spormann A.M."/>
            <person name="Op Den Camp H."/>
            <person name="Overmann J."/>
            <person name="Amann R."/>
            <person name="Jetten M.S.M."/>
            <person name="Mascher T."/>
            <person name="Medema M.H."/>
            <person name="Devos D.P."/>
            <person name="Kaster A.-K."/>
            <person name="Ovreas L."/>
            <person name="Rohde M."/>
            <person name="Galperin M.Y."/>
            <person name="Jogler C."/>
        </authorList>
    </citation>
    <scope>NUCLEOTIDE SEQUENCE [LARGE SCALE GENOMIC DNA]</scope>
    <source>
        <strain evidence="1 2">CA13</strain>
    </source>
</reference>
<comment type="caution">
    <text evidence="1">The sequence shown here is derived from an EMBL/GenBank/DDBJ whole genome shotgun (WGS) entry which is preliminary data.</text>
</comment>
<gene>
    <name evidence="1" type="ORF">CA13_38440</name>
</gene>
<protein>
    <submittedName>
        <fullName evidence="1">Uncharacterized protein</fullName>
    </submittedName>
</protein>
<accession>A0A5C5Z6D8</accession>